<reference evidence="2" key="1">
    <citation type="journal article" date="2022" name="Int. J. Mol. Sci.">
        <title>Draft Genome of Tanacetum Coccineum: Genomic Comparison of Closely Related Tanacetum-Family Plants.</title>
        <authorList>
            <person name="Yamashiro T."/>
            <person name="Shiraishi A."/>
            <person name="Nakayama K."/>
            <person name="Satake H."/>
        </authorList>
    </citation>
    <scope>NUCLEOTIDE SEQUENCE</scope>
</reference>
<dbReference type="Gene3D" id="3.30.420.10">
    <property type="entry name" value="Ribonuclease H-like superfamily/Ribonuclease H"/>
    <property type="match status" value="1"/>
</dbReference>
<proteinExistence type="predicted"/>
<name>A0ABQ4XZF0_9ASTR</name>
<dbReference type="PANTHER" id="PTHR11439">
    <property type="entry name" value="GAG-POL-RELATED RETROTRANSPOSON"/>
    <property type="match status" value="1"/>
</dbReference>
<feature type="compositionally biased region" description="Polar residues" evidence="1">
    <location>
        <begin position="93"/>
        <end position="105"/>
    </location>
</feature>
<evidence type="ECO:0000313" key="3">
    <source>
        <dbReference type="Proteomes" id="UP001151760"/>
    </source>
</evidence>
<evidence type="ECO:0000313" key="2">
    <source>
        <dbReference type="EMBL" id="GJS70594.1"/>
    </source>
</evidence>
<keyword evidence="3" id="KW-1185">Reference proteome</keyword>
<reference evidence="2" key="2">
    <citation type="submission" date="2022-01" db="EMBL/GenBank/DDBJ databases">
        <authorList>
            <person name="Yamashiro T."/>
            <person name="Shiraishi A."/>
            <person name="Satake H."/>
            <person name="Nakayama K."/>
        </authorList>
    </citation>
    <scope>NUCLEOTIDE SEQUENCE</scope>
</reference>
<dbReference type="InterPro" id="IPR036397">
    <property type="entry name" value="RNaseH_sf"/>
</dbReference>
<dbReference type="PANTHER" id="PTHR11439:SF495">
    <property type="entry name" value="REVERSE TRANSCRIPTASE, RNA-DEPENDENT DNA POLYMERASE-RELATED"/>
    <property type="match status" value="1"/>
</dbReference>
<evidence type="ECO:0000256" key="1">
    <source>
        <dbReference type="SAM" id="MobiDB-lite"/>
    </source>
</evidence>
<dbReference type="CDD" id="cd09272">
    <property type="entry name" value="RNase_HI_RT_Ty1"/>
    <property type="match status" value="1"/>
</dbReference>
<dbReference type="SUPFAM" id="SSF53098">
    <property type="entry name" value="Ribonuclease H-like"/>
    <property type="match status" value="1"/>
</dbReference>
<dbReference type="Proteomes" id="UP001151760">
    <property type="component" value="Unassembled WGS sequence"/>
</dbReference>
<dbReference type="InterPro" id="IPR012337">
    <property type="entry name" value="RNaseH-like_sf"/>
</dbReference>
<feature type="region of interest" description="Disordered" evidence="1">
    <location>
        <begin position="86"/>
        <end position="105"/>
    </location>
</feature>
<comment type="caution">
    <text evidence="2">The sequence shown here is derived from an EMBL/GenBank/DDBJ whole genome shotgun (WGS) entry which is preliminary data.</text>
</comment>
<organism evidence="2 3">
    <name type="scientific">Tanacetum coccineum</name>
    <dbReference type="NCBI Taxonomy" id="301880"/>
    <lineage>
        <taxon>Eukaryota</taxon>
        <taxon>Viridiplantae</taxon>
        <taxon>Streptophyta</taxon>
        <taxon>Embryophyta</taxon>
        <taxon>Tracheophyta</taxon>
        <taxon>Spermatophyta</taxon>
        <taxon>Magnoliopsida</taxon>
        <taxon>eudicotyledons</taxon>
        <taxon>Gunneridae</taxon>
        <taxon>Pentapetalae</taxon>
        <taxon>asterids</taxon>
        <taxon>campanulids</taxon>
        <taxon>Asterales</taxon>
        <taxon>Asteraceae</taxon>
        <taxon>Asteroideae</taxon>
        <taxon>Anthemideae</taxon>
        <taxon>Anthemidinae</taxon>
        <taxon>Tanacetum</taxon>
    </lineage>
</organism>
<gene>
    <name evidence="2" type="ORF">Tco_0703435</name>
</gene>
<sequence length="694" mass="79968">MENLENENYSLAFHVQSLVKERENIKLEYQKLFDSIKKTRIQAQREINELIENVNQKTYSYGDVRTKNQDLLITISKLKAKLKNAEKDATSVRRPSSRGSSFKNSVLLNTKNHSEDVEVHVRTNKKKNVAFKKNVVQNKKIVTNVDVKIKAKDVLCVSYDKNVLTPCHDKCLAKYKLNVHSKVRALFTTPTTTTPKSLDTTPVVAKTRFAVVTPLSAKNKDSTAFRSTSLFVKEISLSKYMMRKIKTSRKWQKWERARKLLIHLNWFKHSFQDGIDPYGSITKDEAPDMIKKFIAQAHYEKLGIMQQFSIARTPQQNGVVERRNGTHVEAARTMLIFSKSPEFLWAEAIITACFTQNHSLIHKRTNRFQDNDSSAEDTSIATKEDLDNLFGLMFEEYFEKRCPPLVSSSEEQISPISNNKVVELIQEEDSADLDGNTLLSPYHTPMFEEVESSSTAEDPSNLQVTTPVQPSTHVWTKAHPLEQVISDPFRPVMTRSRLIIDSEVCMYALTLSTIKPKNIKEAMLKKALYGLKQASRAWYDKLSSFLIEHHFTKGEKLMSWSSKNQDCTALSTAEAEYVTLSACCAQVIWMRIQLLDYGYKFNKIPMYCDSKSAITISCNPVQHSRTKRINIRYHFIKEHVERGTVKLYFVSIEYQFADLFTKDIPKERFEYLVHRIGMRCMTPTQLECLENLYS</sequence>
<protein>
    <submittedName>
        <fullName evidence="2">Retrovirus-related pol polyprotein from transposon TNT 1-94</fullName>
    </submittedName>
</protein>
<accession>A0ABQ4XZF0</accession>
<dbReference type="EMBL" id="BQNB010009944">
    <property type="protein sequence ID" value="GJS70594.1"/>
    <property type="molecule type" value="Genomic_DNA"/>
</dbReference>